<dbReference type="InterPro" id="IPR029479">
    <property type="entry name" value="Nitroreductase"/>
</dbReference>
<evidence type="ECO:0000256" key="2">
    <source>
        <dbReference type="ARBA" id="ARBA00022643"/>
    </source>
</evidence>
<name>A0A8B3RKE8_9BIFI</name>
<dbReference type="SUPFAM" id="SSF55469">
    <property type="entry name" value="FMN-dependent nitroreductase-like"/>
    <property type="match status" value="1"/>
</dbReference>
<dbReference type="PANTHER" id="PTHR23026:SF90">
    <property type="entry name" value="IODOTYROSINE DEIODINASE 1"/>
    <property type="match status" value="1"/>
</dbReference>
<keyword evidence="2" id="KW-0288">FMN</keyword>
<evidence type="ECO:0000313" key="5">
    <source>
        <dbReference type="EMBL" id="RYQ45970.1"/>
    </source>
</evidence>
<dbReference type="Proteomes" id="UP000292933">
    <property type="component" value="Unassembled WGS sequence"/>
</dbReference>
<dbReference type="AlphaFoldDB" id="A0A8B3RKE8"/>
<gene>
    <name evidence="5" type="ORF">PG1780B_1354</name>
</gene>
<keyword evidence="1" id="KW-0285">Flavoprotein</keyword>
<dbReference type="InterPro" id="IPR000415">
    <property type="entry name" value="Nitroreductase-like"/>
</dbReference>
<protein>
    <submittedName>
        <fullName evidence="5">Nitroreductase</fullName>
    </submittedName>
</protein>
<feature type="domain" description="Nitroreductase" evidence="4">
    <location>
        <begin position="176"/>
        <end position="229"/>
    </location>
</feature>
<evidence type="ECO:0000256" key="1">
    <source>
        <dbReference type="ARBA" id="ARBA00022630"/>
    </source>
</evidence>
<evidence type="ECO:0000256" key="3">
    <source>
        <dbReference type="ARBA" id="ARBA00023002"/>
    </source>
</evidence>
<comment type="caution">
    <text evidence="5">The sequence shown here is derived from an EMBL/GenBank/DDBJ whole genome shotgun (WGS) entry which is preliminary data.</text>
</comment>
<evidence type="ECO:0000259" key="4">
    <source>
        <dbReference type="Pfam" id="PF00881"/>
    </source>
</evidence>
<dbReference type="GO" id="GO:0016491">
    <property type="term" value="F:oxidoreductase activity"/>
    <property type="evidence" value="ECO:0007669"/>
    <property type="project" value="UniProtKB-KW"/>
</dbReference>
<dbReference type="RefSeq" id="WP_129880764.1">
    <property type="nucleotide sequence ID" value="NZ_RYVC01000012.1"/>
</dbReference>
<dbReference type="PANTHER" id="PTHR23026">
    <property type="entry name" value="NADPH NITROREDUCTASE"/>
    <property type="match status" value="1"/>
</dbReference>
<accession>A0A8B3RKE8</accession>
<dbReference type="EMBL" id="RYVC01000012">
    <property type="protein sequence ID" value="RYQ45970.1"/>
    <property type="molecule type" value="Genomic_DNA"/>
</dbReference>
<dbReference type="InterPro" id="IPR050627">
    <property type="entry name" value="Nitroreductase/BluB"/>
</dbReference>
<sequence>MSSLKDKMKEILPQPVVSFGKRILNGYPSLVMASLREARNFNMAYAKDSAKGAVQLEARMVYFTHQIEKGLSHQQFRYGFGKKPLKNLSVVMAKYCKVETNYIQKTPYISAMATIGEYIRRHEGRQRDLQYVYSLFSPTVLKETQNIAHVEGGSLIFSGREKTSNAKLTFQQLNERRHSIREFANTPITYQELLPAIEMAMRTPSVCNRQPTRVHVILNKELIAKALKIQGGFNGYPVPPALLLLTADNRVFMAPQEHNEGYTDGGLFGMNLLLALEEQGIAACPLNTMFRRGPEKTTRRLLSIPSNEVLVMYIAVGHFPEECATCVSRRLSAKDIVTVIE</sequence>
<proteinExistence type="predicted"/>
<keyword evidence="3" id="KW-0560">Oxidoreductase</keyword>
<organism evidence="5 6">
    <name type="scientific">Bifidobacterium pseudolongum subsp. globosum</name>
    <dbReference type="NCBI Taxonomy" id="1690"/>
    <lineage>
        <taxon>Bacteria</taxon>
        <taxon>Bacillati</taxon>
        <taxon>Actinomycetota</taxon>
        <taxon>Actinomycetes</taxon>
        <taxon>Bifidobacteriales</taxon>
        <taxon>Bifidobacteriaceae</taxon>
        <taxon>Bifidobacterium</taxon>
    </lineage>
</organism>
<dbReference type="Gene3D" id="3.40.109.10">
    <property type="entry name" value="NADH Oxidase"/>
    <property type="match status" value="1"/>
</dbReference>
<evidence type="ECO:0000313" key="6">
    <source>
        <dbReference type="Proteomes" id="UP000292933"/>
    </source>
</evidence>
<feature type="domain" description="Nitroreductase" evidence="4">
    <location>
        <begin position="247"/>
        <end position="318"/>
    </location>
</feature>
<reference evidence="5 6" key="1">
    <citation type="submission" date="2018-12" db="EMBL/GenBank/DDBJ databases">
        <title>Unveiling genomic diversity among members of the Bifidobacterium pseudolongum species, a widely distributed gut commensal of the animal kingdom.</title>
        <authorList>
            <person name="Lugli G.A."/>
            <person name="Duranti S."/>
            <person name="Albert K."/>
            <person name="Mancabelli L."/>
            <person name="Napoli S."/>
            <person name="Viappiani A."/>
            <person name="Anzalone R."/>
            <person name="Longhi G."/>
            <person name="Milani C."/>
            <person name="Turroni F."/>
            <person name="Alessandri G."/>
            <person name="Sela D.A."/>
            <person name="Van Sinderen D."/>
            <person name="Ventura M."/>
        </authorList>
    </citation>
    <scope>NUCLEOTIDE SEQUENCE [LARGE SCALE GENOMIC DNA]</scope>
    <source>
        <strain evidence="5 6">1780B</strain>
    </source>
</reference>
<dbReference type="Pfam" id="PF00881">
    <property type="entry name" value="Nitroreductase"/>
    <property type="match status" value="2"/>
</dbReference>